<feature type="domain" description="Chemotaxis phosphatase CheX-like" evidence="2">
    <location>
        <begin position="42"/>
        <end position="139"/>
    </location>
</feature>
<dbReference type="Proteomes" id="UP000528322">
    <property type="component" value="Unassembled WGS sequence"/>
</dbReference>
<dbReference type="Gene3D" id="3.40.1550.10">
    <property type="entry name" value="CheC-like"/>
    <property type="match status" value="1"/>
</dbReference>
<evidence type="ECO:0000259" key="2">
    <source>
        <dbReference type="Pfam" id="PF13690"/>
    </source>
</evidence>
<gene>
    <name evidence="3" type="ORF">HNR37_001027</name>
</gene>
<dbReference type="SUPFAM" id="SSF103039">
    <property type="entry name" value="CheC-like"/>
    <property type="match status" value="1"/>
</dbReference>
<dbReference type="AlphaFoldDB" id="A0A7W7Y4E4"/>
<dbReference type="RefSeq" id="WP_183730914.1">
    <property type="nucleotide sequence ID" value="NZ_JACHID010000005.1"/>
</dbReference>
<dbReference type="InterPro" id="IPR038756">
    <property type="entry name" value="CheX-like"/>
</dbReference>
<dbReference type="PANTHER" id="PTHR39452">
    <property type="entry name" value="CHEY-P PHOSPHATASE CHEX"/>
    <property type="match status" value="1"/>
</dbReference>
<keyword evidence="1" id="KW-0145">Chemotaxis</keyword>
<dbReference type="CDD" id="cd17906">
    <property type="entry name" value="CheX"/>
    <property type="match status" value="1"/>
</dbReference>
<sequence length="156" mass="16554">MNAEYINPFVESTVNVLSTMTGITPQRGKLFVKQGISPTFDISAVIGIAGDVHGSVVISFPREVVLKLVSAFIGEEKSTIDDDVQDAVGEFVNMISGGAKKNLSAAGVRFKISIPNVIVGRGHTISRPRNVPCIVLPFSIAGVGKFVVEVSIKDLV</sequence>
<dbReference type="InterPro" id="IPR028976">
    <property type="entry name" value="CheC-like_sf"/>
</dbReference>
<protein>
    <submittedName>
        <fullName evidence="3">Chemotaxis protein CheX</fullName>
    </submittedName>
</protein>
<organism evidence="3 4">
    <name type="scientific">Desulfurispira natronophila</name>
    <dbReference type="NCBI Taxonomy" id="682562"/>
    <lineage>
        <taxon>Bacteria</taxon>
        <taxon>Pseudomonadati</taxon>
        <taxon>Chrysiogenota</taxon>
        <taxon>Chrysiogenia</taxon>
        <taxon>Chrysiogenales</taxon>
        <taxon>Chrysiogenaceae</taxon>
        <taxon>Desulfurispira</taxon>
    </lineage>
</organism>
<dbReference type="PANTHER" id="PTHR39452:SF1">
    <property type="entry name" value="CHEY-P PHOSPHATASE CHEX"/>
    <property type="match status" value="1"/>
</dbReference>
<evidence type="ECO:0000256" key="1">
    <source>
        <dbReference type="ARBA" id="ARBA00022500"/>
    </source>
</evidence>
<evidence type="ECO:0000313" key="4">
    <source>
        <dbReference type="Proteomes" id="UP000528322"/>
    </source>
</evidence>
<accession>A0A7W7Y4E4</accession>
<name>A0A7W7Y4E4_9BACT</name>
<evidence type="ECO:0000313" key="3">
    <source>
        <dbReference type="EMBL" id="MBB5021714.1"/>
    </source>
</evidence>
<proteinExistence type="predicted"/>
<dbReference type="EMBL" id="JACHID010000005">
    <property type="protein sequence ID" value="MBB5021714.1"/>
    <property type="molecule type" value="Genomic_DNA"/>
</dbReference>
<dbReference type="GO" id="GO:0006935">
    <property type="term" value="P:chemotaxis"/>
    <property type="evidence" value="ECO:0007669"/>
    <property type="project" value="UniProtKB-KW"/>
</dbReference>
<dbReference type="InterPro" id="IPR028051">
    <property type="entry name" value="CheX-like_dom"/>
</dbReference>
<comment type="caution">
    <text evidence="3">The sequence shown here is derived from an EMBL/GenBank/DDBJ whole genome shotgun (WGS) entry which is preliminary data.</text>
</comment>
<reference evidence="3 4" key="1">
    <citation type="submission" date="2020-08" db="EMBL/GenBank/DDBJ databases">
        <title>Genomic Encyclopedia of Type Strains, Phase IV (KMG-IV): sequencing the most valuable type-strain genomes for metagenomic binning, comparative biology and taxonomic classification.</title>
        <authorList>
            <person name="Goeker M."/>
        </authorList>
    </citation>
    <scope>NUCLEOTIDE SEQUENCE [LARGE SCALE GENOMIC DNA]</scope>
    <source>
        <strain evidence="3 4">DSM 22071</strain>
    </source>
</reference>
<keyword evidence="4" id="KW-1185">Reference proteome</keyword>
<dbReference type="Pfam" id="PF13690">
    <property type="entry name" value="CheX"/>
    <property type="match status" value="1"/>
</dbReference>